<dbReference type="InterPro" id="IPR033449">
    <property type="entry name" value="Rit1_N"/>
</dbReference>
<dbReference type="GO" id="GO:0005737">
    <property type="term" value="C:cytoplasm"/>
    <property type="evidence" value="ECO:0007669"/>
    <property type="project" value="TreeGrafter"/>
</dbReference>
<proteinExistence type="predicted"/>
<dbReference type="Pfam" id="PF04179">
    <property type="entry name" value="Init_tRNA_PT"/>
    <property type="match status" value="1"/>
</dbReference>
<sequence>MDSLARSSAKAHRQPRNRLLSIAHDVQWVEEVHEAYGLERPLVPNERCGLWYVAPDDRGETCYFKSTDGHTGEWGFSTRRLNFHLLDLMAKNNGAIIVDSTRRGKTMPDALSKTVPIWCAVINYIMNYGQVDVLLEHNYFFWPRQTISANEANSIIKLIPQFAHMVMDLGLISPQSIREKLGGKILRPLWVYPGLSLPFEVPEYEDFIPVICCVASERADDGSKQMRADGTNYTYVQGAADDHELWAAALSPELFWKNFKELTNPKLSAEEMETLIEKVSSQKEAAQDGNISSLKDVVSFTSTLDVGTVTSCVSESQIKMYPTVIILSGHHTFEKPNEKLTRLHFDCPSNKKGSNELRKHLPLIMNTIKSDKRCLILCDNGTDLSIGVALAVLASRYDLEWQLKDGIIVTKDVIKRQLAKILEKKKVNPSRATLQAINTNLM</sequence>
<dbReference type="InterPro" id="IPR033421">
    <property type="entry name" value="Rit1_DUSP-like"/>
</dbReference>
<dbReference type="Pfam" id="PF17184">
    <property type="entry name" value="Rit1_C"/>
    <property type="match status" value="1"/>
</dbReference>
<evidence type="ECO:0000259" key="2">
    <source>
        <dbReference type="Pfam" id="PF17184"/>
    </source>
</evidence>
<organism evidence="3">
    <name type="scientific">Cyberlindnera fabianii</name>
    <name type="common">Yeast</name>
    <name type="synonym">Hansenula fabianii</name>
    <dbReference type="NCBI Taxonomy" id="36022"/>
    <lineage>
        <taxon>Eukaryota</taxon>
        <taxon>Fungi</taxon>
        <taxon>Dikarya</taxon>
        <taxon>Ascomycota</taxon>
        <taxon>Saccharomycotina</taxon>
        <taxon>Saccharomycetes</taxon>
        <taxon>Phaffomycetales</taxon>
        <taxon>Phaffomycetaceae</taxon>
        <taxon>Cyberlindnera</taxon>
    </lineage>
</organism>
<dbReference type="OrthoDB" id="45256at2759"/>
<dbReference type="EMBL" id="LK052887">
    <property type="protein sequence ID" value="CDR39045.1"/>
    <property type="molecule type" value="Genomic_DNA"/>
</dbReference>
<dbReference type="PhylomeDB" id="A0A061AN82"/>
<protein>
    <submittedName>
        <fullName evidence="3">CYFA0S02e11342g1_1</fullName>
    </submittedName>
</protein>
<evidence type="ECO:0000313" key="3">
    <source>
        <dbReference type="EMBL" id="CDR39045.1"/>
    </source>
</evidence>
<feature type="domain" description="Rit1 N-terminal" evidence="2">
    <location>
        <begin position="10"/>
        <end position="279"/>
    </location>
</feature>
<feature type="domain" description="Rit1 DUSP-like" evidence="1">
    <location>
        <begin position="342"/>
        <end position="440"/>
    </location>
</feature>
<reference evidence="3" key="1">
    <citation type="journal article" date="2014" name="Genome Announc.">
        <title>Genome sequence of the yeast Cyberlindnera fabianii (Hansenula fabianii).</title>
        <authorList>
            <person name="Freel K.C."/>
            <person name="Sarilar V."/>
            <person name="Neuveglise C."/>
            <person name="Devillers H."/>
            <person name="Friedrich A."/>
            <person name="Schacherer J."/>
        </authorList>
    </citation>
    <scope>NUCLEOTIDE SEQUENCE</scope>
    <source>
        <strain evidence="3">YJS4271</strain>
    </source>
</reference>
<accession>A0A061AN82</accession>
<gene>
    <name evidence="3" type="ORF">CYFA0S_02e11342g</name>
</gene>
<dbReference type="PANTHER" id="PTHR31811:SF0">
    <property type="entry name" value="TRNA A64-2'-O-RIBOSYLPHOSPHATE TRANSFERASE"/>
    <property type="match status" value="1"/>
</dbReference>
<dbReference type="AlphaFoldDB" id="A0A061AN82"/>
<evidence type="ECO:0000259" key="1">
    <source>
        <dbReference type="Pfam" id="PF04179"/>
    </source>
</evidence>
<dbReference type="GO" id="GO:0043399">
    <property type="term" value="F:tRNA adenosine(64)-2'-O-ribosylphosphate transferase activity"/>
    <property type="evidence" value="ECO:0007669"/>
    <property type="project" value="InterPro"/>
</dbReference>
<dbReference type="PANTHER" id="PTHR31811">
    <property type="entry name" value="TRNA A64-2'-O-RIBOSYLPHOSPHATE TRANSFERASE"/>
    <property type="match status" value="1"/>
</dbReference>
<dbReference type="GO" id="GO:0019988">
    <property type="term" value="P:charged-tRNA amino acid modification"/>
    <property type="evidence" value="ECO:0007669"/>
    <property type="project" value="InterPro"/>
</dbReference>
<name>A0A061AN82_CYBFA</name>
<dbReference type="InterPro" id="IPR007306">
    <property type="entry name" value="Rit1"/>
</dbReference>
<dbReference type="PIRSF" id="PIRSF007747">
    <property type="entry name" value="Ribosyl_Ptfrase"/>
    <property type="match status" value="1"/>
</dbReference>
<dbReference type="VEuPathDB" id="FungiDB:BON22_3498"/>